<dbReference type="InterPro" id="IPR003601">
    <property type="entry name" value="Topo_IA_2"/>
</dbReference>
<dbReference type="EMBL" id="JACRST010000001">
    <property type="protein sequence ID" value="MBC8545533.1"/>
    <property type="molecule type" value="Genomic_DNA"/>
</dbReference>
<dbReference type="PRINTS" id="PR00417">
    <property type="entry name" value="PRTPISMRASEI"/>
</dbReference>
<dbReference type="CDD" id="cd00186">
    <property type="entry name" value="TOP1Ac"/>
    <property type="match status" value="1"/>
</dbReference>
<feature type="region of interest" description="Disordered" evidence="11">
    <location>
        <begin position="1"/>
        <end position="90"/>
    </location>
</feature>
<evidence type="ECO:0000259" key="13">
    <source>
        <dbReference type="PROSITE" id="PS52039"/>
    </source>
</evidence>
<dbReference type="PROSITE" id="PS50880">
    <property type="entry name" value="TOPRIM"/>
    <property type="match status" value="1"/>
</dbReference>
<dbReference type="HAMAP" id="MF_00952">
    <property type="entry name" value="Topoisom_1_prok"/>
    <property type="match status" value="1"/>
</dbReference>
<evidence type="ECO:0000313" key="14">
    <source>
        <dbReference type="EMBL" id="MBC8545533.1"/>
    </source>
</evidence>
<dbReference type="Pfam" id="PF01751">
    <property type="entry name" value="Toprim"/>
    <property type="match status" value="1"/>
</dbReference>
<evidence type="ECO:0000256" key="8">
    <source>
        <dbReference type="ARBA" id="ARBA00023125"/>
    </source>
</evidence>
<gene>
    <name evidence="10 14" type="primary">topA</name>
    <name evidence="14" type="ORF">H8711_01095</name>
</gene>
<dbReference type="NCBIfam" id="TIGR01051">
    <property type="entry name" value="topA_bact"/>
    <property type="match status" value="1"/>
</dbReference>
<feature type="domain" description="Toprim" evidence="12">
    <location>
        <begin position="91"/>
        <end position="201"/>
    </location>
</feature>
<keyword evidence="6" id="KW-0460">Magnesium</keyword>
<reference evidence="14" key="1">
    <citation type="submission" date="2020-08" db="EMBL/GenBank/DDBJ databases">
        <title>Genome public.</title>
        <authorList>
            <person name="Liu C."/>
            <person name="Sun Q."/>
        </authorList>
    </citation>
    <scope>NUCLEOTIDE SEQUENCE</scope>
    <source>
        <strain evidence="14">NSJ-31</strain>
    </source>
</reference>
<dbReference type="InterPro" id="IPR013498">
    <property type="entry name" value="Topo_IA_Znf"/>
</dbReference>
<dbReference type="RefSeq" id="WP_283245792.1">
    <property type="nucleotide sequence ID" value="NZ_JACRST010000001.1"/>
</dbReference>
<dbReference type="GO" id="GO:0008270">
    <property type="term" value="F:zinc ion binding"/>
    <property type="evidence" value="ECO:0007669"/>
    <property type="project" value="UniProtKB-KW"/>
</dbReference>
<dbReference type="InterPro" id="IPR023405">
    <property type="entry name" value="Topo_IA_core_domain"/>
</dbReference>
<dbReference type="SMART" id="SM00436">
    <property type="entry name" value="TOP1Bc"/>
    <property type="match status" value="1"/>
</dbReference>
<dbReference type="Pfam" id="PF01131">
    <property type="entry name" value="Topoisom_bac"/>
    <property type="match status" value="1"/>
</dbReference>
<comment type="similarity">
    <text evidence="2 10">Belongs to the type IA topoisomerase family.</text>
</comment>
<sequence>MATKKTAQATEAPELAAPVEIEAEPAAKKKPAAKKAAAKTKTTAKKTAAQSKATKKTASKTTKAAAGKTKAAKTSTRSKKAKEEDDLPKGGNLVIVESPAKAKTIMKYLGPGYDVVASMGHIRDLPKSKLGVDVEHDFEPQYIPIKGKEELIRTLKKKAKASDAVYLATDPDREGEAISWHLAHLLDLDLAAPDRVTFNEITKSGVRFGMDHPRTIDLDLVNAQQARRILDRIVGYQISPFLWRKIKRGLSAGRVQSVAVRLIVDRENEIRAFKSEEYWSIDAKLLGNESKKLILAKLYGKDKKIEIKTGEEAAAIVKELENVRYLVENVKKSVRKKSPAPPFTTSTMQQEASRKLGFQARRTMKAAQELYEGVDVSDLGAVGLITYMRTDSLRISEEAQQMAEDFILGRYGKEYLPQTRRQYKSKNNAQDAHEAVRPTMPSLTPDQVKDSLTSDQYKLYRLIWERFIASQMATALLDTVAVDIRAGEYLFKASGYSVKFDGFTVLYEEGKDEETEEGGALPPVEKGDELTLKELAPNQHFTQPPARFTEASLIKSLEENGIGRPSTYAPTITTILTRGYVERDAKVLKPTPLGEVTTQLMEEQFKDIVDVTFTANMEHDLDSVETGDTDWVKTLHKFYEGFSATLETAEKNMDGTRLKVPDEETDVVCELCGRKMVIKSGRYGKFLACPGFPECKNTKKIVQETGGLCPKCGSKVLAKKSKTGKTYFGCENNPKCDFMTWDTPLAENCPDCGATLFKKGGKMGRIYCAKEGCGYERGLKD</sequence>
<dbReference type="PANTHER" id="PTHR42785">
    <property type="entry name" value="DNA TOPOISOMERASE, TYPE IA, CORE"/>
    <property type="match status" value="1"/>
</dbReference>
<keyword evidence="5" id="KW-0862">Zinc</keyword>
<organism evidence="14 15">
    <name type="scientific">Ligaoa zhengdingensis</name>
    <dbReference type="NCBI Taxonomy" id="2763658"/>
    <lineage>
        <taxon>Bacteria</taxon>
        <taxon>Bacillati</taxon>
        <taxon>Bacillota</taxon>
        <taxon>Clostridia</taxon>
        <taxon>Eubacteriales</taxon>
        <taxon>Oscillospiraceae</taxon>
        <taxon>Ligaoa</taxon>
    </lineage>
</organism>
<accession>A0A926DX70</accession>
<feature type="site" description="Interaction with DNA" evidence="10">
    <location>
        <position position="389"/>
    </location>
</feature>
<evidence type="ECO:0000259" key="12">
    <source>
        <dbReference type="PROSITE" id="PS50880"/>
    </source>
</evidence>
<dbReference type="GO" id="GO:0006265">
    <property type="term" value="P:DNA topological change"/>
    <property type="evidence" value="ECO:0007669"/>
    <property type="project" value="UniProtKB-UniRule"/>
</dbReference>
<evidence type="ECO:0000256" key="9">
    <source>
        <dbReference type="ARBA" id="ARBA00023235"/>
    </source>
</evidence>
<dbReference type="SMART" id="SM00437">
    <property type="entry name" value="TOP1Ac"/>
    <property type="match status" value="1"/>
</dbReference>
<dbReference type="Gene3D" id="3.30.65.10">
    <property type="entry name" value="Bacterial Topoisomerase I, domain 1"/>
    <property type="match status" value="2"/>
</dbReference>
<dbReference type="InterPro" id="IPR005733">
    <property type="entry name" value="TopoI_bac-type"/>
</dbReference>
<keyword evidence="4" id="KW-0863">Zinc-finger</keyword>
<feature type="site" description="Interaction with DNA" evidence="10">
    <location>
        <position position="578"/>
    </location>
</feature>
<dbReference type="InterPro" id="IPR003602">
    <property type="entry name" value="Topo_IA_DNA-bd_dom"/>
</dbReference>
<feature type="site" description="Interaction with DNA" evidence="10">
    <location>
        <position position="228"/>
    </location>
</feature>
<evidence type="ECO:0000256" key="11">
    <source>
        <dbReference type="SAM" id="MobiDB-lite"/>
    </source>
</evidence>
<keyword evidence="7 10" id="KW-0799">Topoisomerase</keyword>
<feature type="active site" description="O-(5'-phospho-DNA)-tyrosine intermediate" evidence="10">
    <location>
        <position position="387"/>
    </location>
</feature>
<feature type="site" description="Interaction with DNA" evidence="10">
    <location>
        <position position="227"/>
    </location>
</feature>
<feature type="region of interest" description="Interaction with DNA" evidence="10">
    <location>
        <begin position="251"/>
        <end position="256"/>
    </location>
</feature>
<dbReference type="SUPFAM" id="SSF57783">
    <property type="entry name" value="Zinc beta-ribbon"/>
    <property type="match status" value="1"/>
</dbReference>
<dbReference type="AlphaFoldDB" id="A0A926DX70"/>
<feature type="compositionally biased region" description="Low complexity" evidence="11">
    <location>
        <begin position="59"/>
        <end position="75"/>
    </location>
</feature>
<dbReference type="GO" id="GO:0003677">
    <property type="term" value="F:DNA binding"/>
    <property type="evidence" value="ECO:0007669"/>
    <property type="project" value="UniProtKB-KW"/>
</dbReference>
<dbReference type="GO" id="GO:0005694">
    <property type="term" value="C:chromosome"/>
    <property type="evidence" value="ECO:0007669"/>
    <property type="project" value="InterPro"/>
</dbReference>
<comment type="caution">
    <text evidence="14">The sequence shown here is derived from an EMBL/GenBank/DDBJ whole genome shotgun (WGS) entry which is preliminary data.</text>
</comment>
<dbReference type="CDD" id="cd03363">
    <property type="entry name" value="TOPRIM_TopoIA_TopoI"/>
    <property type="match status" value="1"/>
</dbReference>
<feature type="domain" description="Topo IA-type catalytic" evidence="13">
    <location>
        <begin position="217"/>
        <end position="646"/>
    </location>
</feature>
<evidence type="ECO:0000256" key="6">
    <source>
        <dbReference type="ARBA" id="ARBA00022842"/>
    </source>
</evidence>
<feature type="site" description="Interaction with DNA" evidence="10">
    <location>
        <position position="243"/>
    </location>
</feature>
<dbReference type="EC" id="5.6.2.1" evidence="10"/>
<dbReference type="Pfam" id="PF01396">
    <property type="entry name" value="Zn_ribbon_Top1"/>
    <property type="match status" value="3"/>
</dbReference>
<comment type="subunit">
    <text evidence="10">Monomer.</text>
</comment>
<dbReference type="PROSITE" id="PS52039">
    <property type="entry name" value="TOPO_IA_2"/>
    <property type="match status" value="1"/>
</dbReference>
<evidence type="ECO:0000256" key="1">
    <source>
        <dbReference type="ARBA" id="ARBA00000213"/>
    </source>
</evidence>
<dbReference type="Gene3D" id="2.70.20.10">
    <property type="entry name" value="Topoisomerase I, domain 3"/>
    <property type="match status" value="1"/>
</dbReference>
<evidence type="ECO:0000256" key="3">
    <source>
        <dbReference type="ARBA" id="ARBA00022723"/>
    </source>
</evidence>
<keyword evidence="9 10" id="KW-0413">Isomerase</keyword>
<dbReference type="Gene3D" id="1.10.290.10">
    <property type="entry name" value="Topoisomerase I, domain 4"/>
    <property type="match status" value="1"/>
</dbReference>
<evidence type="ECO:0000256" key="10">
    <source>
        <dbReference type="HAMAP-Rule" id="MF_00952"/>
    </source>
</evidence>
<dbReference type="InterPro" id="IPR013497">
    <property type="entry name" value="Topo_IA_cen"/>
</dbReference>
<dbReference type="InterPro" id="IPR013824">
    <property type="entry name" value="Topo_IA_cen_sub1"/>
</dbReference>
<comment type="function">
    <text evidence="10">Releases the supercoiling and torsional tension of DNA, which is introduced during the DNA replication and transcription, by transiently cleaving and rejoining one strand of the DNA duplex. Introduces a single-strand break via transesterification at a target site in duplex DNA. The scissile phosphodiester is attacked by the catalytic tyrosine of the enzyme, resulting in the formation of a DNA-(5'-phosphotyrosyl)-enzyme intermediate and the expulsion of a 3'-OH DNA strand. The free DNA strand then undergoes passage around the unbroken strand, thus removing DNA supercoils. Finally, in the religation step, the DNA 3'-OH attacks the covalent intermediate to expel the active-site tyrosine and restore the DNA phosphodiester backbone.</text>
</comment>
<dbReference type="InterPro" id="IPR034149">
    <property type="entry name" value="TOPRIM_TopoI"/>
</dbReference>
<dbReference type="InterPro" id="IPR023406">
    <property type="entry name" value="Topo_IA_AS"/>
</dbReference>
<comment type="catalytic activity">
    <reaction evidence="1 10">
        <text>ATP-independent breakage of single-stranded DNA, followed by passage and rejoining.</text>
        <dbReference type="EC" id="5.6.2.1"/>
    </reaction>
</comment>
<dbReference type="InterPro" id="IPR028612">
    <property type="entry name" value="Topoisom_1_IA"/>
</dbReference>
<dbReference type="SUPFAM" id="SSF56712">
    <property type="entry name" value="Prokaryotic type I DNA topoisomerase"/>
    <property type="match status" value="1"/>
</dbReference>
<dbReference type="InterPro" id="IPR006171">
    <property type="entry name" value="TOPRIM_dom"/>
</dbReference>
<name>A0A926DX70_9FIRM</name>
<evidence type="ECO:0000256" key="2">
    <source>
        <dbReference type="ARBA" id="ARBA00009446"/>
    </source>
</evidence>
<feature type="site" description="Interaction with DNA" evidence="10">
    <location>
        <position position="236"/>
    </location>
</feature>
<dbReference type="SMART" id="SM00493">
    <property type="entry name" value="TOPRIM"/>
    <property type="match status" value="1"/>
</dbReference>
<feature type="compositionally biased region" description="Basic residues" evidence="11">
    <location>
        <begin position="28"/>
        <end position="44"/>
    </location>
</feature>
<proteinExistence type="inferred from homology"/>
<keyword evidence="15" id="KW-1185">Reference proteome</keyword>
<dbReference type="Proteomes" id="UP000653127">
    <property type="component" value="Unassembled WGS sequence"/>
</dbReference>
<dbReference type="InterPro" id="IPR000380">
    <property type="entry name" value="Topo_IA"/>
</dbReference>
<evidence type="ECO:0000256" key="7">
    <source>
        <dbReference type="ARBA" id="ARBA00023029"/>
    </source>
</evidence>
<evidence type="ECO:0000256" key="4">
    <source>
        <dbReference type="ARBA" id="ARBA00022771"/>
    </source>
</evidence>
<feature type="site" description="Interaction with DNA" evidence="10">
    <location>
        <position position="231"/>
    </location>
</feature>
<dbReference type="Gene3D" id="3.40.50.140">
    <property type="match status" value="1"/>
</dbReference>
<feature type="site" description="Interaction with DNA" evidence="10">
    <location>
        <position position="121"/>
    </location>
</feature>
<protein>
    <recommendedName>
        <fullName evidence="10">DNA topoisomerase 1</fullName>
        <ecNumber evidence="10">5.6.2.1</ecNumber>
    </recommendedName>
    <alternativeName>
        <fullName evidence="10">DNA topoisomerase I</fullName>
    </alternativeName>
</protein>
<evidence type="ECO:0000313" key="15">
    <source>
        <dbReference type="Proteomes" id="UP000653127"/>
    </source>
</evidence>
<dbReference type="PANTHER" id="PTHR42785:SF1">
    <property type="entry name" value="DNA TOPOISOMERASE"/>
    <property type="match status" value="1"/>
</dbReference>
<keyword evidence="8 10" id="KW-0238">DNA-binding</keyword>
<dbReference type="InterPro" id="IPR013825">
    <property type="entry name" value="Topo_IA_cen_sub2"/>
</dbReference>
<dbReference type="InterPro" id="IPR013826">
    <property type="entry name" value="Topo_IA_cen_sub3"/>
</dbReference>
<dbReference type="Gene3D" id="1.10.460.10">
    <property type="entry name" value="Topoisomerase I, domain 2"/>
    <property type="match status" value="1"/>
</dbReference>
<keyword evidence="3" id="KW-0479">Metal-binding</keyword>
<evidence type="ECO:0000256" key="5">
    <source>
        <dbReference type="ARBA" id="ARBA00022833"/>
    </source>
</evidence>
<dbReference type="GO" id="GO:0003917">
    <property type="term" value="F:DNA topoisomerase type I (single strand cut, ATP-independent) activity"/>
    <property type="evidence" value="ECO:0007669"/>
    <property type="project" value="UniProtKB-UniRule"/>
</dbReference>
<dbReference type="PROSITE" id="PS00396">
    <property type="entry name" value="TOPO_IA_1"/>
    <property type="match status" value="1"/>
</dbReference>